<dbReference type="InterPro" id="IPR022790">
    <property type="entry name" value="GH26_dom"/>
</dbReference>
<comment type="caution">
    <text evidence="5">The sequence shown here is derived from an EMBL/GenBank/DDBJ whole genome shotgun (WGS) entry which is preliminary data.</text>
</comment>
<dbReference type="PROSITE" id="PS51764">
    <property type="entry name" value="GH26"/>
    <property type="match status" value="1"/>
</dbReference>
<comment type="similarity">
    <text evidence="1">Belongs to the glycosyl hydrolase 26 family.</text>
</comment>
<keyword evidence="3" id="KW-0326">Glycosidase</keyword>
<dbReference type="InterPro" id="IPR017853">
    <property type="entry name" value="GH"/>
</dbReference>
<organism evidence="5 6">
    <name type="scientific">Halococcus hamelinensis 100A6</name>
    <dbReference type="NCBI Taxonomy" id="1132509"/>
    <lineage>
        <taxon>Archaea</taxon>
        <taxon>Methanobacteriati</taxon>
        <taxon>Methanobacteriota</taxon>
        <taxon>Stenosarchaea group</taxon>
        <taxon>Halobacteria</taxon>
        <taxon>Halobacteriales</taxon>
        <taxon>Halococcaceae</taxon>
        <taxon>Halococcus</taxon>
    </lineage>
</organism>
<evidence type="ECO:0000259" key="4">
    <source>
        <dbReference type="PROSITE" id="PS51764"/>
    </source>
</evidence>
<evidence type="ECO:0000256" key="3">
    <source>
        <dbReference type="ARBA" id="ARBA00023295"/>
    </source>
</evidence>
<dbReference type="InterPro" id="IPR000805">
    <property type="entry name" value="Glyco_hydro_26"/>
</dbReference>
<dbReference type="AlphaFoldDB" id="M0M188"/>
<keyword evidence="6" id="KW-1185">Reference proteome</keyword>
<dbReference type="EMBL" id="AOMB01000017">
    <property type="protein sequence ID" value="EMA39562.1"/>
    <property type="molecule type" value="Genomic_DNA"/>
</dbReference>
<dbReference type="GO" id="GO:0016985">
    <property type="term" value="F:mannan endo-1,4-beta-mannosidase activity"/>
    <property type="evidence" value="ECO:0007669"/>
    <property type="project" value="InterPro"/>
</dbReference>
<protein>
    <submittedName>
        <fullName evidence="5">Endoglucanase family protein</fullName>
    </submittedName>
</protein>
<keyword evidence="2" id="KW-0378">Hydrolase</keyword>
<dbReference type="eggNOG" id="arCOG09119">
    <property type="taxonomic scope" value="Archaea"/>
</dbReference>
<evidence type="ECO:0000313" key="6">
    <source>
        <dbReference type="Proteomes" id="UP000011566"/>
    </source>
</evidence>
<feature type="domain" description="GH26" evidence="4">
    <location>
        <begin position="1"/>
        <end position="306"/>
    </location>
</feature>
<dbReference type="Pfam" id="PF02156">
    <property type="entry name" value="Glyco_hydro_26"/>
    <property type="match status" value="1"/>
</dbReference>
<reference evidence="5 6" key="1">
    <citation type="journal article" date="2014" name="PLoS Genet.">
        <title>Phylogenetically driven sequencing of extremely halophilic archaea reveals strategies for static and dynamic osmo-response.</title>
        <authorList>
            <person name="Becker E.A."/>
            <person name="Seitzer P.M."/>
            <person name="Tritt A."/>
            <person name="Larsen D."/>
            <person name="Krusor M."/>
            <person name="Yao A.I."/>
            <person name="Wu D."/>
            <person name="Madern D."/>
            <person name="Eisen J.A."/>
            <person name="Darling A.E."/>
            <person name="Facciotti M.T."/>
        </authorList>
    </citation>
    <scope>NUCLEOTIDE SEQUENCE [LARGE SCALE GENOMIC DNA]</scope>
    <source>
        <strain evidence="5 6">100A6</strain>
    </source>
</reference>
<dbReference type="GO" id="GO:0006080">
    <property type="term" value="P:substituted mannan metabolic process"/>
    <property type="evidence" value="ECO:0007669"/>
    <property type="project" value="InterPro"/>
</dbReference>
<dbReference type="Proteomes" id="UP000011566">
    <property type="component" value="Unassembled WGS sequence"/>
</dbReference>
<evidence type="ECO:0000313" key="5">
    <source>
        <dbReference type="EMBL" id="EMA39562.1"/>
    </source>
</evidence>
<name>M0M188_9EURY</name>
<gene>
    <name evidence="5" type="ORF">C447_06276</name>
</gene>
<dbReference type="PANTHER" id="PTHR40079:SF4">
    <property type="entry name" value="GH26 DOMAIN-CONTAINING PROTEIN-RELATED"/>
    <property type="match status" value="1"/>
</dbReference>
<proteinExistence type="inferred from homology"/>
<dbReference type="OrthoDB" id="210716at2157"/>
<dbReference type="Gene3D" id="3.20.20.80">
    <property type="entry name" value="Glycosidases"/>
    <property type="match status" value="1"/>
</dbReference>
<dbReference type="PANTHER" id="PTHR40079">
    <property type="entry name" value="MANNAN ENDO-1,4-BETA-MANNOSIDASE E-RELATED"/>
    <property type="match status" value="1"/>
</dbReference>
<dbReference type="RefSeq" id="WP_007691992.1">
    <property type="nucleotide sequence ID" value="NZ_AJRK01000103.1"/>
</dbReference>
<sequence length="331" mass="36932">MTTTLCGAYVRPDRIAVLDAMDEWAGARHAVHVVFVPWDPDGLDHVFDQLLPEVWNAGRVPLLTWEPYTPTPDSTPPDIAARIAEGAYDDYLDAWAERLRGWLAGPDGALGTADDRRCFLRPGHEMNGDWYPWAPAGGNTTPEEYVAMWRRVHDRMDDLPAERLQWVWCVNHVDVGSHTAEACYPGDEFVDWVGLDGFNWGTSQEWSGWASPAAVFDEMLDRLDALAAKPVCVPEVASSSVTAAGHDPSRKAAWIRDAFDYLDDRVALRCWFNEDKETDWAAFDGARGTESPDGAVPHWRYAAYRDATTDIENRAVADETAFVGDAAFRGE</sequence>
<evidence type="ECO:0000256" key="2">
    <source>
        <dbReference type="ARBA" id="ARBA00022801"/>
    </source>
</evidence>
<evidence type="ECO:0000256" key="1">
    <source>
        <dbReference type="ARBA" id="ARBA00007754"/>
    </source>
</evidence>
<dbReference type="PATRIC" id="fig|1132509.6.peg.1431"/>
<accession>M0M188</accession>
<dbReference type="SUPFAM" id="SSF51445">
    <property type="entry name" value="(Trans)glycosidases"/>
    <property type="match status" value="1"/>
</dbReference>